<dbReference type="SMART" id="SM00332">
    <property type="entry name" value="PP2Cc"/>
    <property type="match status" value="1"/>
</dbReference>
<keyword evidence="5" id="KW-0479">Metal-binding</keyword>
<comment type="cofactor">
    <cofactor evidence="2">
        <name>Mg(2+)</name>
        <dbReference type="ChEBI" id="CHEBI:18420"/>
    </cofactor>
</comment>
<dbReference type="InterPro" id="IPR000222">
    <property type="entry name" value="PP2C_BS"/>
</dbReference>
<dbReference type="InterPro" id="IPR001932">
    <property type="entry name" value="PPM-type_phosphatase-like_dom"/>
</dbReference>
<dbReference type="Gramene" id="TRITD7Av1G269210.2">
    <property type="protein sequence ID" value="TRITD7Av1G269210.2"/>
    <property type="gene ID" value="TRITD7Av1G269210"/>
</dbReference>
<dbReference type="Proteomes" id="UP000324705">
    <property type="component" value="Chromosome 7A"/>
</dbReference>
<comment type="cofactor">
    <cofactor evidence="1">
        <name>Mn(2+)</name>
        <dbReference type="ChEBI" id="CHEBI:29035"/>
    </cofactor>
</comment>
<dbReference type="OMA" id="PGTICEK"/>
<dbReference type="AlphaFoldDB" id="A0A9R0ZQV7"/>
<evidence type="ECO:0000256" key="6">
    <source>
        <dbReference type="ARBA" id="ARBA00022801"/>
    </source>
</evidence>
<dbReference type="EC" id="3.1.3.16" evidence="4"/>
<comment type="catalytic activity">
    <reaction evidence="10">
        <text>O-phospho-L-seryl-[protein] + H2O = L-seryl-[protein] + phosphate</text>
        <dbReference type="Rhea" id="RHEA:20629"/>
        <dbReference type="Rhea" id="RHEA-COMP:9863"/>
        <dbReference type="Rhea" id="RHEA-COMP:11604"/>
        <dbReference type="ChEBI" id="CHEBI:15377"/>
        <dbReference type="ChEBI" id="CHEBI:29999"/>
        <dbReference type="ChEBI" id="CHEBI:43474"/>
        <dbReference type="ChEBI" id="CHEBI:83421"/>
        <dbReference type="EC" id="3.1.3.16"/>
    </reaction>
</comment>
<keyword evidence="8 12" id="KW-0904">Protein phosphatase</keyword>
<feature type="region of interest" description="Disordered" evidence="13">
    <location>
        <begin position="379"/>
        <end position="424"/>
    </location>
</feature>
<evidence type="ECO:0000256" key="10">
    <source>
        <dbReference type="ARBA" id="ARBA00047761"/>
    </source>
</evidence>
<evidence type="ECO:0000256" key="8">
    <source>
        <dbReference type="ARBA" id="ARBA00022912"/>
    </source>
</evidence>
<evidence type="ECO:0000256" key="5">
    <source>
        <dbReference type="ARBA" id="ARBA00022723"/>
    </source>
</evidence>
<evidence type="ECO:0000256" key="12">
    <source>
        <dbReference type="RuleBase" id="RU003465"/>
    </source>
</evidence>
<dbReference type="GO" id="GO:0004722">
    <property type="term" value="F:protein serine/threonine phosphatase activity"/>
    <property type="evidence" value="ECO:0007669"/>
    <property type="project" value="UniProtKB-EC"/>
</dbReference>
<evidence type="ECO:0000256" key="7">
    <source>
        <dbReference type="ARBA" id="ARBA00022842"/>
    </source>
</evidence>
<evidence type="ECO:0000313" key="15">
    <source>
        <dbReference type="EMBL" id="VAI81216.1"/>
    </source>
</evidence>
<dbReference type="Gene3D" id="3.60.40.10">
    <property type="entry name" value="PPM-type phosphatase domain"/>
    <property type="match status" value="1"/>
</dbReference>
<evidence type="ECO:0000313" key="16">
    <source>
        <dbReference type="Proteomes" id="UP000324705"/>
    </source>
</evidence>
<reference evidence="15 16" key="1">
    <citation type="submission" date="2017-09" db="EMBL/GenBank/DDBJ databases">
        <authorList>
            <consortium name="International Durum Wheat Genome Sequencing Consortium (IDWGSC)"/>
            <person name="Milanesi L."/>
        </authorList>
    </citation>
    <scope>NUCLEOTIDE SEQUENCE [LARGE SCALE GENOMIC DNA]</scope>
    <source>
        <strain evidence="16">cv. Svevo</strain>
    </source>
</reference>
<name>A0A9R0ZQV7_TRITD</name>
<dbReference type="GO" id="GO:0046872">
    <property type="term" value="F:metal ion binding"/>
    <property type="evidence" value="ECO:0007669"/>
    <property type="project" value="UniProtKB-KW"/>
</dbReference>
<evidence type="ECO:0000259" key="14">
    <source>
        <dbReference type="PROSITE" id="PS51746"/>
    </source>
</evidence>
<keyword evidence="6 12" id="KW-0378">Hydrolase</keyword>
<evidence type="ECO:0000256" key="9">
    <source>
        <dbReference type="ARBA" id="ARBA00023211"/>
    </source>
</evidence>
<organism evidence="15 16">
    <name type="scientific">Triticum turgidum subsp. durum</name>
    <name type="common">Durum wheat</name>
    <name type="synonym">Triticum durum</name>
    <dbReference type="NCBI Taxonomy" id="4567"/>
    <lineage>
        <taxon>Eukaryota</taxon>
        <taxon>Viridiplantae</taxon>
        <taxon>Streptophyta</taxon>
        <taxon>Embryophyta</taxon>
        <taxon>Tracheophyta</taxon>
        <taxon>Spermatophyta</taxon>
        <taxon>Magnoliopsida</taxon>
        <taxon>Liliopsida</taxon>
        <taxon>Poales</taxon>
        <taxon>Poaceae</taxon>
        <taxon>BOP clade</taxon>
        <taxon>Pooideae</taxon>
        <taxon>Triticodae</taxon>
        <taxon>Triticeae</taxon>
        <taxon>Triticinae</taxon>
        <taxon>Triticum</taxon>
    </lineage>
</organism>
<gene>
    <name evidence="15" type="ORF">TRITD_7Av1G269210</name>
</gene>
<dbReference type="InterPro" id="IPR036457">
    <property type="entry name" value="PPM-type-like_dom_sf"/>
</dbReference>
<dbReference type="PROSITE" id="PS51746">
    <property type="entry name" value="PPM_2"/>
    <property type="match status" value="1"/>
</dbReference>
<feature type="domain" description="PPM-type phosphatase" evidence="14">
    <location>
        <begin position="65"/>
        <end position="361"/>
    </location>
</feature>
<evidence type="ECO:0000256" key="13">
    <source>
        <dbReference type="SAM" id="MobiDB-lite"/>
    </source>
</evidence>
<accession>A0A9R0ZQV7</accession>
<dbReference type="CDD" id="cd00143">
    <property type="entry name" value="PP2Cc"/>
    <property type="match status" value="1"/>
</dbReference>
<dbReference type="SUPFAM" id="SSF81606">
    <property type="entry name" value="PP2C-like"/>
    <property type="match status" value="1"/>
</dbReference>
<keyword evidence="16" id="KW-1185">Reference proteome</keyword>
<dbReference type="EMBL" id="LT934123">
    <property type="protein sequence ID" value="VAI81216.1"/>
    <property type="molecule type" value="Genomic_DNA"/>
</dbReference>
<evidence type="ECO:0000256" key="11">
    <source>
        <dbReference type="ARBA" id="ARBA00048336"/>
    </source>
</evidence>
<dbReference type="InterPro" id="IPR015655">
    <property type="entry name" value="PP2C"/>
</dbReference>
<comment type="similarity">
    <text evidence="3 12">Belongs to the PP2C family.</text>
</comment>
<protein>
    <recommendedName>
        <fullName evidence="4">protein-serine/threonine phosphatase</fullName>
        <ecNumber evidence="4">3.1.3.16</ecNumber>
    </recommendedName>
</protein>
<evidence type="ECO:0000256" key="4">
    <source>
        <dbReference type="ARBA" id="ARBA00013081"/>
    </source>
</evidence>
<evidence type="ECO:0000256" key="1">
    <source>
        <dbReference type="ARBA" id="ARBA00001936"/>
    </source>
</evidence>
<keyword evidence="7" id="KW-0460">Magnesium</keyword>
<dbReference type="Pfam" id="PF00481">
    <property type="entry name" value="PP2C"/>
    <property type="match status" value="2"/>
</dbReference>
<evidence type="ECO:0000256" key="3">
    <source>
        <dbReference type="ARBA" id="ARBA00006702"/>
    </source>
</evidence>
<sequence length="443" mass="49174">MGKAITYKRTRRAENDVIRYGASSMQGCRDEMEATVSSNSVVQRIIEMIVLCIIDFVCHYSTEFDSYLSCLQWASHVHLLDYAPTLFFGVYDGHGGAEVASYCSRKFHEELKKDPSYVLNLPGALKNVYSSIDEKLQESDEWRRDLAYSPDIRNLIRWLWTDVCGANWLPKAPYLPPLHEGSTACVAVIRGNRIYVANVGDSRCVISRNGQAIDLSMDHKPNYRHERKRIEKAGGQVRMDDIPKKVMADMKLGIHRIEGILHISRSIGDFQFKQDPTLSCQDQMVTCCPDICDVPITNDTQFFVIASAGIWDVMTSRQVVNFVHQCLQSEEKDPGTICEKLLDSCLREGSKENLTIILVQFKATAHGGAEANVAHGGTEANVAHGGADPDTGTDDIESKGSGSRSPKPLEIEAQESGSKKESATRMLQLGLAKARGMLGVPRV</sequence>
<proteinExistence type="inferred from homology"/>
<comment type="catalytic activity">
    <reaction evidence="11">
        <text>O-phospho-L-threonyl-[protein] + H2O = L-threonyl-[protein] + phosphate</text>
        <dbReference type="Rhea" id="RHEA:47004"/>
        <dbReference type="Rhea" id="RHEA-COMP:11060"/>
        <dbReference type="Rhea" id="RHEA-COMP:11605"/>
        <dbReference type="ChEBI" id="CHEBI:15377"/>
        <dbReference type="ChEBI" id="CHEBI:30013"/>
        <dbReference type="ChEBI" id="CHEBI:43474"/>
        <dbReference type="ChEBI" id="CHEBI:61977"/>
        <dbReference type="EC" id="3.1.3.16"/>
    </reaction>
</comment>
<evidence type="ECO:0000256" key="2">
    <source>
        <dbReference type="ARBA" id="ARBA00001946"/>
    </source>
</evidence>
<keyword evidence="9" id="KW-0464">Manganese</keyword>
<dbReference type="PANTHER" id="PTHR47992">
    <property type="entry name" value="PROTEIN PHOSPHATASE"/>
    <property type="match status" value="1"/>
</dbReference>
<dbReference type="PROSITE" id="PS01032">
    <property type="entry name" value="PPM_1"/>
    <property type="match status" value="1"/>
</dbReference>